<dbReference type="EMBL" id="JBHTIS010003069">
    <property type="protein sequence ID" value="MFD1050756.1"/>
    <property type="molecule type" value="Genomic_DNA"/>
</dbReference>
<reference evidence="2" key="1">
    <citation type="journal article" date="2019" name="Int. J. Syst. Evol. Microbiol.">
        <title>The Global Catalogue of Microorganisms (GCM) 10K type strain sequencing project: providing services to taxonomists for standard genome sequencing and annotation.</title>
        <authorList>
            <consortium name="The Broad Institute Genomics Platform"/>
            <consortium name="The Broad Institute Genome Sequencing Center for Infectious Disease"/>
            <person name="Wu L."/>
            <person name="Ma J."/>
        </authorList>
    </citation>
    <scope>NUCLEOTIDE SEQUENCE [LARGE SCALE GENOMIC DNA]</scope>
    <source>
        <strain evidence="2">JCM 31486</strain>
    </source>
</reference>
<evidence type="ECO:0000313" key="2">
    <source>
        <dbReference type="Proteomes" id="UP001597045"/>
    </source>
</evidence>
<dbReference type="InterPro" id="IPR011990">
    <property type="entry name" value="TPR-like_helical_dom_sf"/>
</dbReference>
<comment type="caution">
    <text evidence="1">The sequence shown here is derived from an EMBL/GenBank/DDBJ whole genome shotgun (WGS) entry which is preliminary data.</text>
</comment>
<organism evidence="1 2">
    <name type="scientific">Kibdelosporangium lantanae</name>
    <dbReference type="NCBI Taxonomy" id="1497396"/>
    <lineage>
        <taxon>Bacteria</taxon>
        <taxon>Bacillati</taxon>
        <taxon>Actinomycetota</taxon>
        <taxon>Actinomycetes</taxon>
        <taxon>Pseudonocardiales</taxon>
        <taxon>Pseudonocardiaceae</taxon>
        <taxon>Kibdelosporangium</taxon>
    </lineage>
</organism>
<proteinExistence type="predicted"/>
<feature type="non-terminal residue" evidence="1">
    <location>
        <position position="1"/>
    </location>
</feature>
<dbReference type="Proteomes" id="UP001597045">
    <property type="component" value="Unassembled WGS sequence"/>
</dbReference>
<gene>
    <name evidence="1" type="ORF">ACFQ1S_37125</name>
</gene>
<keyword evidence="2" id="KW-1185">Reference proteome</keyword>
<dbReference type="SUPFAM" id="SSF48452">
    <property type="entry name" value="TPR-like"/>
    <property type="match status" value="1"/>
</dbReference>
<evidence type="ECO:0000313" key="1">
    <source>
        <dbReference type="EMBL" id="MFD1050756.1"/>
    </source>
</evidence>
<protein>
    <submittedName>
        <fullName evidence="1">Uncharacterized protein</fullName>
    </submittedName>
</protein>
<name>A0ABW3MK22_9PSEU</name>
<dbReference type="Gene3D" id="1.25.40.10">
    <property type="entry name" value="Tetratricopeptide repeat domain"/>
    <property type="match status" value="1"/>
</dbReference>
<accession>A0ABW3MK22</accession>
<sequence length="111" mass="12197">FHQVRAHLGEQRAEVNQILLERVAEVDGPEAGLSLVDSLDLPRYQVFHAVRADLLRRLGRTEEARAAYSEAIALKTSDVVAARAMPQSYAHMGMRQALSGLLDSVGSVRES</sequence>